<feature type="non-terminal residue" evidence="8">
    <location>
        <position position="149"/>
    </location>
</feature>
<gene>
    <name evidence="8" type="ORF">L9F63_024984</name>
</gene>
<dbReference type="SUPFAM" id="SSF64484">
    <property type="entry name" value="beta and beta-prime subunits of DNA dependent RNA-polymerase"/>
    <property type="match status" value="1"/>
</dbReference>
<feature type="non-terminal residue" evidence="8">
    <location>
        <position position="1"/>
    </location>
</feature>
<keyword evidence="6" id="KW-0804">Transcription</keyword>
<dbReference type="EMBL" id="JASPKZ010008937">
    <property type="protein sequence ID" value="KAJ9578156.1"/>
    <property type="molecule type" value="Genomic_DNA"/>
</dbReference>
<protein>
    <recommendedName>
        <fullName evidence="2">DNA-directed RNA polymerase</fullName>
        <ecNumber evidence="2">2.7.7.6</ecNumber>
    </recommendedName>
</protein>
<proteinExistence type="inferred from homology"/>
<dbReference type="GO" id="GO:0006351">
    <property type="term" value="P:DNA-templated transcription"/>
    <property type="evidence" value="ECO:0007669"/>
    <property type="project" value="InterPro"/>
</dbReference>
<dbReference type="GO" id="GO:0005736">
    <property type="term" value="C:RNA polymerase I complex"/>
    <property type="evidence" value="ECO:0007669"/>
    <property type="project" value="TreeGrafter"/>
</dbReference>
<evidence type="ECO:0000256" key="4">
    <source>
        <dbReference type="ARBA" id="ARBA00022679"/>
    </source>
</evidence>
<evidence type="ECO:0000256" key="5">
    <source>
        <dbReference type="ARBA" id="ARBA00022695"/>
    </source>
</evidence>
<evidence type="ECO:0000313" key="8">
    <source>
        <dbReference type="EMBL" id="KAJ9578156.1"/>
    </source>
</evidence>
<keyword evidence="3" id="KW-0240">DNA-directed RNA polymerase</keyword>
<dbReference type="AlphaFoldDB" id="A0AAD8E624"/>
<evidence type="ECO:0000256" key="6">
    <source>
        <dbReference type="ARBA" id="ARBA00023163"/>
    </source>
</evidence>
<dbReference type="GO" id="GO:0003899">
    <property type="term" value="F:DNA-directed RNA polymerase activity"/>
    <property type="evidence" value="ECO:0007669"/>
    <property type="project" value="UniProtKB-EC"/>
</dbReference>
<reference evidence="8" key="2">
    <citation type="submission" date="2023-05" db="EMBL/GenBank/DDBJ databases">
        <authorList>
            <person name="Fouks B."/>
        </authorList>
    </citation>
    <scope>NUCLEOTIDE SEQUENCE</scope>
    <source>
        <strain evidence="8">Stay&amp;Tobe</strain>
        <tissue evidence="8">Testes</tissue>
    </source>
</reference>
<reference evidence="8" key="1">
    <citation type="journal article" date="2023" name="IScience">
        <title>Live-bearing cockroach genome reveals convergent evolutionary mechanisms linked to viviparity in insects and beyond.</title>
        <authorList>
            <person name="Fouks B."/>
            <person name="Harrison M.C."/>
            <person name="Mikhailova A.A."/>
            <person name="Marchal E."/>
            <person name="English S."/>
            <person name="Carruthers M."/>
            <person name="Jennings E.C."/>
            <person name="Chiamaka E.L."/>
            <person name="Frigard R.A."/>
            <person name="Pippel M."/>
            <person name="Attardo G.M."/>
            <person name="Benoit J.B."/>
            <person name="Bornberg-Bauer E."/>
            <person name="Tobe S.S."/>
        </authorList>
    </citation>
    <scope>NUCLEOTIDE SEQUENCE</scope>
    <source>
        <strain evidence="8">Stay&amp;Tobe</strain>
    </source>
</reference>
<dbReference type="Pfam" id="PF04998">
    <property type="entry name" value="RNA_pol_Rpb1_5"/>
    <property type="match status" value="1"/>
</dbReference>
<accession>A0AAD8E624</accession>
<dbReference type="Proteomes" id="UP001233999">
    <property type="component" value="Unassembled WGS sequence"/>
</dbReference>
<feature type="domain" description="RNA polymerase Rpb1" evidence="7">
    <location>
        <begin position="25"/>
        <end position="127"/>
    </location>
</feature>
<keyword evidence="4" id="KW-0808">Transferase</keyword>
<dbReference type="InterPro" id="IPR045867">
    <property type="entry name" value="DNA-dir_RpoC_beta_prime"/>
</dbReference>
<comment type="similarity">
    <text evidence="1">Belongs to the RNA polymerase beta' chain family.</text>
</comment>
<evidence type="ECO:0000259" key="7">
    <source>
        <dbReference type="Pfam" id="PF04998"/>
    </source>
</evidence>
<evidence type="ECO:0000313" key="9">
    <source>
        <dbReference type="Proteomes" id="UP001233999"/>
    </source>
</evidence>
<dbReference type="PANTHER" id="PTHR19376">
    <property type="entry name" value="DNA-DIRECTED RNA POLYMERASE"/>
    <property type="match status" value="1"/>
</dbReference>
<dbReference type="GO" id="GO:0003677">
    <property type="term" value="F:DNA binding"/>
    <property type="evidence" value="ECO:0007669"/>
    <property type="project" value="InterPro"/>
</dbReference>
<dbReference type="EC" id="2.7.7.6" evidence="2"/>
<comment type="caution">
    <text evidence="8">The sequence shown here is derived from an EMBL/GenBank/DDBJ whole genome shotgun (WGS) entry which is preliminary data.</text>
</comment>
<dbReference type="PANTHER" id="PTHR19376:SF11">
    <property type="entry name" value="DNA-DIRECTED RNA POLYMERASE I SUBUNIT RPA1"/>
    <property type="match status" value="1"/>
</dbReference>
<evidence type="ECO:0000256" key="2">
    <source>
        <dbReference type="ARBA" id="ARBA00012418"/>
    </source>
</evidence>
<evidence type="ECO:0000256" key="3">
    <source>
        <dbReference type="ARBA" id="ARBA00022478"/>
    </source>
</evidence>
<name>A0AAD8E624_DIPPU</name>
<keyword evidence="9" id="KW-1185">Reference proteome</keyword>
<dbReference type="InterPro" id="IPR007081">
    <property type="entry name" value="RNA_pol_Rpb1_5"/>
</dbReference>
<sequence>VPVKYEWLHLTAPFRQVAFNSVIRGVPHIKRAVVTEQFSLRTEGINLQEMFKFMKLVDLNRIYCNNVHEMAKTYGIEAARSILIKEIKDVFKVYGIEVDPRHLMLVADYMTMNGTYKPFSRKGIEDNVSPLQQMSFEAPFSFLKKAVIR</sequence>
<organism evidence="8 9">
    <name type="scientific">Diploptera punctata</name>
    <name type="common">Pacific beetle cockroach</name>
    <dbReference type="NCBI Taxonomy" id="6984"/>
    <lineage>
        <taxon>Eukaryota</taxon>
        <taxon>Metazoa</taxon>
        <taxon>Ecdysozoa</taxon>
        <taxon>Arthropoda</taxon>
        <taxon>Hexapoda</taxon>
        <taxon>Insecta</taxon>
        <taxon>Pterygota</taxon>
        <taxon>Neoptera</taxon>
        <taxon>Polyneoptera</taxon>
        <taxon>Dictyoptera</taxon>
        <taxon>Blattodea</taxon>
        <taxon>Blaberoidea</taxon>
        <taxon>Blaberidae</taxon>
        <taxon>Diplopterinae</taxon>
        <taxon>Diploptera</taxon>
    </lineage>
</organism>
<evidence type="ECO:0000256" key="1">
    <source>
        <dbReference type="ARBA" id="ARBA00006460"/>
    </source>
</evidence>
<keyword evidence="5" id="KW-0548">Nucleotidyltransferase</keyword>